<comment type="similarity">
    <text evidence="1">Belongs to the short-chain dehydrogenases/reductases (SDR) family.</text>
</comment>
<dbReference type="InterPro" id="IPR002347">
    <property type="entry name" value="SDR_fam"/>
</dbReference>
<dbReference type="InterPro" id="IPR057326">
    <property type="entry name" value="KR_dom"/>
</dbReference>
<evidence type="ECO:0000259" key="4">
    <source>
        <dbReference type="SMART" id="SM00822"/>
    </source>
</evidence>
<protein>
    <submittedName>
        <fullName evidence="5">3alpha(Or 20beta)-hydroxysteroid dehydrogenase</fullName>
    </submittedName>
</protein>
<dbReference type="Pfam" id="PF00106">
    <property type="entry name" value="adh_short"/>
    <property type="match status" value="1"/>
</dbReference>
<keyword evidence="2" id="KW-0560">Oxidoreductase</keyword>
<evidence type="ECO:0000256" key="3">
    <source>
        <dbReference type="ARBA" id="ARBA00023027"/>
    </source>
</evidence>
<evidence type="ECO:0000313" key="5">
    <source>
        <dbReference type="EMBL" id="TWD75972.1"/>
    </source>
</evidence>
<proteinExistence type="inferred from homology"/>
<keyword evidence="3" id="KW-0520">NAD</keyword>
<dbReference type="RefSeq" id="WP_145747034.1">
    <property type="nucleotide sequence ID" value="NZ_VIVL01000014.1"/>
</dbReference>
<dbReference type="Proteomes" id="UP000319722">
    <property type="component" value="Unassembled WGS sequence"/>
</dbReference>
<dbReference type="OrthoDB" id="8653364at2"/>
<dbReference type="InterPro" id="IPR036291">
    <property type="entry name" value="NAD(P)-bd_dom_sf"/>
</dbReference>
<comment type="caution">
    <text evidence="5">The sequence shown here is derived from an EMBL/GenBank/DDBJ whole genome shotgun (WGS) entry which is preliminary data.</text>
</comment>
<gene>
    <name evidence="5" type="ORF">FB547_11443</name>
</gene>
<dbReference type="PROSITE" id="PS00061">
    <property type="entry name" value="ADH_SHORT"/>
    <property type="match status" value="1"/>
</dbReference>
<accession>A0A561BB73</accession>
<evidence type="ECO:0000313" key="6">
    <source>
        <dbReference type="Proteomes" id="UP000319722"/>
    </source>
</evidence>
<dbReference type="SMART" id="SM00822">
    <property type="entry name" value="PKS_KR"/>
    <property type="match status" value="1"/>
</dbReference>
<dbReference type="AlphaFoldDB" id="A0A561BB73"/>
<dbReference type="InterPro" id="IPR020904">
    <property type="entry name" value="Sc_DH/Rdtase_CS"/>
</dbReference>
<reference evidence="5 6" key="1">
    <citation type="submission" date="2019-06" db="EMBL/GenBank/DDBJ databases">
        <title>Sorghum-associated microbial communities from plants grown in Nebraska, USA.</title>
        <authorList>
            <person name="Schachtman D."/>
        </authorList>
    </citation>
    <scope>NUCLEOTIDE SEQUENCE [LARGE SCALE GENOMIC DNA]</scope>
    <source>
        <strain evidence="5 6">T529</strain>
    </source>
</reference>
<dbReference type="SUPFAM" id="SSF51735">
    <property type="entry name" value="NAD(P)-binding Rossmann-fold domains"/>
    <property type="match status" value="1"/>
</dbReference>
<dbReference type="PRINTS" id="PR00081">
    <property type="entry name" value="GDHRDH"/>
</dbReference>
<dbReference type="GO" id="GO:0016491">
    <property type="term" value="F:oxidoreductase activity"/>
    <property type="evidence" value="ECO:0007669"/>
    <property type="project" value="UniProtKB-KW"/>
</dbReference>
<dbReference type="CDD" id="cd05233">
    <property type="entry name" value="SDR_c"/>
    <property type="match status" value="1"/>
</dbReference>
<name>A0A561BB73_9BURK</name>
<sequence>MKASFDFAGHVVLVAGAASGIGRATALSCLQAGATVLAMDIDAAGLAALPPQARLLTQAVDISQSDAVRAALRQWLARVGRIDGAVLTSAIQRRTPIDETSDAEWQRHMDVNLSGVFYLLRELFPVMKAQRSGSIIAFTSGLASNGWIGAAAYAATKAGIVGLVKSAALELRSHGVRINALSPGLVATPVFLDSASAAELDMYERTLGVSTPEEVTPTLMHLLSDAAVSISGNVIERRLIPRAEA</sequence>
<organism evidence="5 6">
    <name type="scientific">Variovorax beijingensis</name>
    <dbReference type="NCBI Taxonomy" id="2496117"/>
    <lineage>
        <taxon>Bacteria</taxon>
        <taxon>Pseudomonadati</taxon>
        <taxon>Pseudomonadota</taxon>
        <taxon>Betaproteobacteria</taxon>
        <taxon>Burkholderiales</taxon>
        <taxon>Comamonadaceae</taxon>
        <taxon>Variovorax</taxon>
    </lineage>
</organism>
<dbReference type="Gene3D" id="3.40.50.720">
    <property type="entry name" value="NAD(P)-binding Rossmann-like Domain"/>
    <property type="match status" value="1"/>
</dbReference>
<dbReference type="FunFam" id="3.40.50.720:FF:000084">
    <property type="entry name" value="Short-chain dehydrogenase reductase"/>
    <property type="match status" value="1"/>
</dbReference>
<feature type="domain" description="Ketoreductase" evidence="4">
    <location>
        <begin position="10"/>
        <end position="184"/>
    </location>
</feature>
<dbReference type="PANTHER" id="PTHR24321:SF8">
    <property type="entry name" value="ESTRADIOL 17-BETA-DEHYDROGENASE 8-RELATED"/>
    <property type="match status" value="1"/>
</dbReference>
<dbReference type="EMBL" id="VIVL01000014">
    <property type="protein sequence ID" value="TWD75972.1"/>
    <property type="molecule type" value="Genomic_DNA"/>
</dbReference>
<evidence type="ECO:0000256" key="1">
    <source>
        <dbReference type="ARBA" id="ARBA00006484"/>
    </source>
</evidence>
<dbReference type="PANTHER" id="PTHR24321">
    <property type="entry name" value="DEHYDROGENASES, SHORT CHAIN"/>
    <property type="match status" value="1"/>
</dbReference>
<evidence type="ECO:0000256" key="2">
    <source>
        <dbReference type="ARBA" id="ARBA00023002"/>
    </source>
</evidence>